<feature type="domain" description="Misato Segment II tubulin-like" evidence="5">
    <location>
        <begin position="2"/>
        <end position="113"/>
    </location>
</feature>
<evidence type="ECO:0000256" key="4">
    <source>
        <dbReference type="ARBA" id="ARBA00023128"/>
    </source>
</evidence>
<comment type="similarity">
    <text evidence="3">Belongs to the misato family.</text>
</comment>
<dbReference type="CDD" id="cd06060">
    <property type="entry name" value="misato"/>
    <property type="match status" value="1"/>
</dbReference>
<keyword evidence="8" id="KW-1185">Reference proteome</keyword>
<protein>
    <submittedName>
        <fullName evidence="7">Putative misato segment ii myosin-like domain-containing protein</fullName>
    </submittedName>
</protein>
<dbReference type="KEGG" id="ela:UCREL1_2893"/>
<dbReference type="OMA" id="SYETGWM"/>
<dbReference type="GO" id="GO:0005739">
    <property type="term" value="C:mitochondrion"/>
    <property type="evidence" value="ECO:0007669"/>
    <property type="project" value="UniProtKB-SubCell"/>
</dbReference>
<dbReference type="OrthoDB" id="271881at2759"/>
<dbReference type="PANTHER" id="PTHR13391:SF0">
    <property type="entry name" value="PROTEIN MISATO HOMOLOG 1"/>
    <property type="match status" value="1"/>
</dbReference>
<proteinExistence type="inferred from homology"/>
<evidence type="ECO:0000313" key="7">
    <source>
        <dbReference type="EMBL" id="EMR70059.1"/>
    </source>
</evidence>
<dbReference type="InterPro" id="IPR049942">
    <property type="entry name" value="DML1/Misato"/>
</dbReference>
<comment type="subcellular location">
    <subcellularLocation>
        <location evidence="2">Mitochondrion</location>
    </subcellularLocation>
</comment>
<reference evidence="8" key="1">
    <citation type="journal article" date="2013" name="Genome Announc.">
        <title>Draft genome sequence of the grapevine dieback fungus Eutypa lata UCR-EL1.</title>
        <authorList>
            <person name="Blanco-Ulate B."/>
            <person name="Rolshausen P.E."/>
            <person name="Cantu D."/>
        </authorList>
    </citation>
    <scope>NUCLEOTIDE SEQUENCE [LARGE SCALE GENOMIC DNA]</scope>
    <source>
        <strain evidence="8">UCR-EL1</strain>
    </source>
</reference>
<evidence type="ECO:0000259" key="5">
    <source>
        <dbReference type="Pfam" id="PF10644"/>
    </source>
</evidence>
<evidence type="ECO:0000256" key="1">
    <source>
        <dbReference type="ARBA" id="ARBA00003757"/>
    </source>
</evidence>
<dbReference type="SUPFAM" id="SSF52490">
    <property type="entry name" value="Tubulin nucleotide-binding domain-like"/>
    <property type="match status" value="1"/>
</dbReference>
<dbReference type="InterPro" id="IPR036525">
    <property type="entry name" value="Tubulin/FtsZ_GTPase_sf"/>
</dbReference>
<dbReference type="AlphaFoldDB" id="M7SU33"/>
<dbReference type="InterPro" id="IPR013838">
    <property type="entry name" value="Beta-tubulin_BS"/>
</dbReference>
<dbReference type="STRING" id="1287681.M7SU33"/>
<comment type="function">
    <text evidence="1">Involved in the partitioning of the mitochondrial organelle and mitochondrial DNA (mtDNA) inheritance.</text>
</comment>
<dbReference type="EMBL" id="KB705972">
    <property type="protein sequence ID" value="EMR70059.1"/>
    <property type="molecule type" value="Genomic_DNA"/>
</dbReference>
<evidence type="ECO:0000259" key="6">
    <source>
        <dbReference type="Pfam" id="PF14881"/>
    </source>
</evidence>
<dbReference type="Gene3D" id="3.40.50.1440">
    <property type="entry name" value="Tubulin/FtsZ, GTPase domain"/>
    <property type="match status" value="1"/>
</dbReference>
<accession>M7SU33</accession>
<feature type="domain" description="DML1/Misato tubulin" evidence="6">
    <location>
        <begin position="118"/>
        <end position="302"/>
    </location>
</feature>
<dbReference type="HOGENOM" id="CLU_022511_2_0_1"/>
<dbReference type="Pfam" id="PF10644">
    <property type="entry name" value="Misat_Tub_SegII"/>
    <property type="match status" value="1"/>
</dbReference>
<evidence type="ECO:0000256" key="3">
    <source>
        <dbReference type="ARBA" id="ARBA00008507"/>
    </source>
</evidence>
<sequence length="540" mass="60168">MREIITLQLGQQSNYLGTHFWNTQESYFTYGADEESPVDHDVHFRPGIGANGTETFTPRTVIYDLKGGFGSLRKINALYEIDGDPSSSSLWNGQTVVQRQPPIQPSEYQENLDSGLTPPELTTSSVRYWSDFNRVFFHPKSIIQLNEYELNSTVMPFEKWHMGEELFSSLDKEHDIVDRDLRPFAEEADQMQGLQIMTGIDDAWGGFAAKYIERLRDEYGKIPIWVWGVQEPTGGLPREKRLLKLTNKARSLAELNSQASLVVPLALPRSLPSNLQLDASSPWNVAALLSAALESTTLYTRLKTTDRANSSSLGNIADLLNVFGKQVIANLEMSFVEPPKPAQNGTNGASHALNGRAELFSDVGHNAYAEASDNLSESGSQKGTVSLDIDLSSPEELDLNSGGRRRHRKRHVFSQFLTYRGPENPEITGEVEPDSRGQGGYIQRRPKVHNYHSAVDFPIIDSYPKILRDSRGSPLKDHTAVRTALTIDSSVMAKVRGLRSTVIRYIGVEDRETIGNELAEIAEGYKEGWSSGSDDDDDDD</sequence>
<dbReference type="Pfam" id="PF14881">
    <property type="entry name" value="Tubulin_3"/>
    <property type="match status" value="1"/>
</dbReference>
<dbReference type="PANTHER" id="PTHR13391">
    <property type="entry name" value="MITOCHONDRIAL DISTRIBUTION REGULATOR MISATO"/>
    <property type="match status" value="1"/>
</dbReference>
<dbReference type="PROSITE" id="PS00228">
    <property type="entry name" value="TUBULIN_B_AUTOREG"/>
    <property type="match status" value="1"/>
</dbReference>
<keyword evidence="4" id="KW-0496">Mitochondrion</keyword>
<gene>
    <name evidence="7" type="ORF">UCREL1_2893</name>
</gene>
<dbReference type="InterPro" id="IPR019605">
    <property type="entry name" value="Misato_II_tubulin-like"/>
</dbReference>
<evidence type="ECO:0000313" key="8">
    <source>
        <dbReference type="Proteomes" id="UP000012174"/>
    </source>
</evidence>
<evidence type="ECO:0000256" key="2">
    <source>
        <dbReference type="ARBA" id="ARBA00004173"/>
    </source>
</evidence>
<dbReference type="Proteomes" id="UP000012174">
    <property type="component" value="Unassembled WGS sequence"/>
</dbReference>
<dbReference type="InterPro" id="IPR029209">
    <property type="entry name" value="DML1/Misato_tubulin"/>
</dbReference>
<name>M7SU33_EUTLA</name>
<organism evidence="7 8">
    <name type="scientific">Eutypa lata (strain UCR-EL1)</name>
    <name type="common">Grapevine dieback disease fungus</name>
    <name type="synonym">Eutypa armeniacae</name>
    <dbReference type="NCBI Taxonomy" id="1287681"/>
    <lineage>
        <taxon>Eukaryota</taxon>
        <taxon>Fungi</taxon>
        <taxon>Dikarya</taxon>
        <taxon>Ascomycota</taxon>
        <taxon>Pezizomycotina</taxon>
        <taxon>Sordariomycetes</taxon>
        <taxon>Xylariomycetidae</taxon>
        <taxon>Xylariales</taxon>
        <taxon>Diatrypaceae</taxon>
        <taxon>Eutypa</taxon>
    </lineage>
</organism>
<dbReference type="eggNOG" id="KOG2530">
    <property type="taxonomic scope" value="Eukaryota"/>
</dbReference>
<dbReference type="GO" id="GO:0007005">
    <property type="term" value="P:mitochondrion organization"/>
    <property type="evidence" value="ECO:0007669"/>
    <property type="project" value="InterPro"/>
</dbReference>